<dbReference type="InterPro" id="IPR045188">
    <property type="entry name" value="Boi1/Boi2-like"/>
</dbReference>
<accession>A0A3P8X3N1</accession>
<feature type="domain" description="PH" evidence="2">
    <location>
        <begin position="17"/>
        <end position="113"/>
    </location>
</feature>
<dbReference type="GO" id="GO:0055037">
    <property type="term" value="C:recycling endosome"/>
    <property type="evidence" value="ECO:0007669"/>
    <property type="project" value="UniProtKB-SubCell"/>
</dbReference>
<dbReference type="GO" id="GO:0007032">
    <property type="term" value="P:endosome organization"/>
    <property type="evidence" value="ECO:0007669"/>
    <property type="project" value="UniProtKB-UniRule"/>
</dbReference>
<dbReference type="GO" id="GO:0005802">
    <property type="term" value="C:trans-Golgi network"/>
    <property type="evidence" value="ECO:0007669"/>
    <property type="project" value="UniProtKB-UniRule"/>
</dbReference>
<dbReference type="Proteomes" id="UP000265120">
    <property type="component" value="Chromosome 17"/>
</dbReference>
<dbReference type="Gene3D" id="2.30.29.30">
    <property type="entry name" value="Pleckstrin-homology domain (PH domain)/Phosphotyrosine-binding domain (PTB)"/>
    <property type="match status" value="1"/>
</dbReference>
<dbReference type="GO" id="GO:0005769">
    <property type="term" value="C:early endosome"/>
    <property type="evidence" value="ECO:0007669"/>
    <property type="project" value="UniProtKB-SubCell"/>
</dbReference>
<dbReference type="InterPro" id="IPR001849">
    <property type="entry name" value="PH_domain"/>
</dbReference>
<dbReference type="InterPro" id="IPR011993">
    <property type="entry name" value="PH-like_dom_sf"/>
</dbReference>
<dbReference type="GO" id="GO:0005829">
    <property type="term" value="C:cytosol"/>
    <property type="evidence" value="ECO:0007669"/>
    <property type="project" value="GOC"/>
</dbReference>
<dbReference type="PANTHER" id="PTHR22902">
    <property type="entry name" value="SESQUIPEDALIAN"/>
    <property type="match status" value="1"/>
</dbReference>
<dbReference type="Pfam" id="PF00169">
    <property type="entry name" value="PH"/>
    <property type="match status" value="1"/>
</dbReference>
<proteinExistence type="inferred from homology"/>
<comment type="subcellular location">
    <subcellularLocation>
        <location evidence="1">Early endosome</location>
    </subcellularLocation>
    <subcellularLocation>
        <location evidence="1">Recycling endosome</location>
    </subcellularLocation>
    <subcellularLocation>
        <location evidence="1">Golgi apparatus</location>
        <location evidence="1">trans-Golgi network</location>
    </subcellularLocation>
    <subcellularLocation>
        <location evidence="1">Cytoplasmic vesicle</location>
        <location evidence="1">Clathrin-coated vesicle</location>
    </subcellularLocation>
</comment>
<sequence length="258" mass="29324">MKLHKKILTHYLSCTSPVDKEGYLYKKKKRTATYQRRWFVLKANLLFYQERPADRHLLGVIVLEGCAVRRSECDGQFAFSLVFEGEGLKTYRFAAADGQTQESWLKALLTASHCYLSLLVRDLTRQYEEAQQLECSGESHHSSSVPALRQPSSTFLCPAQGSSTAVRDSRSFSSSNILQAQNRAAAKKSPKLWLRRNAHVTPINGPAPQYGEWPLVGSDPLEEFSKLHDYYGQEVKKVRAEWLRGRERAEVAELIDLS</sequence>
<evidence type="ECO:0000313" key="3">
    <source>
        <dbReference type="Ensembl" id="ENSCSEP00000033679.1"/>
    </source>
</evidence>
<dbReference type="PANTHER" id="PTHR22902:SF17">
    <property type="entry name" value="SESQUIPEDALIAN-1"/>
    <property type="match status" value="1"/>
</dbReference>
<reference evidence="3" key="3">
    <citation type="submission" date="2025-09" db="UniProtKB">
        <authorList>
            <consortium name="Ensembl"/>
        </authorList>
    </citation>
    <scope>IDENTIFICATION</scope>
</reference>
<evidence type="ECO:0000256" key="1">
    <source>
        <dbReference type="RuleBase" id="RU369082"/>
    </source>
</evidence>
<organism evidence="3 4">
    <name type="scientific">Cynoglossus semilaevis</name>
    <name type="common">Tongue sole</name>
    <dbReference type="NCBI Taxonomy" id="244447"/>
    <lineage>
        <taxon>Eukaryota</taxon>
        <taxon>Metazoa</taxon>
        <taxon>Chordata</taxon>
        <taxon>Craniata</taxon>
        <taxon>Vertebrata</taxon>
        <taxon>Euteleostomi</taxon>
        <taxon>Actinopterygii</taxon>
        <taxon>Neopterygii</taxon>
        <taxon>Teleostei</taxon>
        <taxon>Neoteleostei</taxon>
        <taxon>Acanthomorphata</taxon>
        <taxon>Carangaria</taxon>
        <taxon>Pleuronectiformes</taxon>
        <taxon>Pleuronectoidei</taxon>
        <taxon>Cynoglossidae</taxon>
        <taxon>Cynoglossinae</taxon>
        <taxon>Cynoglossus</taxon>
    </lineage>
</organism>
<dbReference type="GeneID" id="103392672"/>
<dbReference type="GO" id="GO:0030136">
    <property type="term" value="C:clathrin-coated vesicle"/>
    <property type="evidence" value="ECO:0007669"/>
    <property type="project" value="UniProtKB-SubCell"/>
</dbReference>
<keyword evidence="1" id="KW-0333">Golgi apparatus</keyword>
<dbReference type="KEGG" id="csem:103392672"/>
<dbReference type="CTD" id="150368"/>
<dbReference type="Ensembl" id="ENSCSET00000034113.1">
    <property type="protein sequence ID" value="ENSCSEP00000033679.1"/>
    <property type="gene ID" value="ENSCSEG00000021613.1"/>
</dbReference>
<dbReference type="RefSeq" id="XP_008327568.1">
    <property type="nucleotide sequence ID" value="XM_008329346.3"/>
</dbReference>
<comment type="similarity">
    <text evidence="1">Belongs to the sesquipedalian family.</text>
</comment>
<dbReference type="GeneTree" id="ENSGT00940000164923"/>
<dbReference type="InParanoid" id="A0A3P8X3N1"/>
<evidence type="ECO:0000313" key="4">
    <source>
        <dbReference type="Proteomes" id="UP000265120"/>
    </source>
</evidence>
<reference evidence="3 4" key="1">
    <citation type="journal article" date="2014" name="Nat. Genet.">
        <title>Whole-genome sequence of a flatfish provides insights into ZW sex chromosome evolution and adaptation to a benthic lifestyle.</title>
        <authorList>
            <person name="Chen S."/>
            <person name="Zhang G."/>
            <person name="Shao C."/>
            <person name="Huang Q."/>
            <person name="Liu G."/>
            <person name="Zhang P."/>
            <person name="Song W."/>
            <person name="An N."/>
            <person name="Chalopin D."/>
            <person name="Volff J.N."/>
            <person name="Hong Y."/>
            <person name="Li Q."/>
            <person name="Sha Z."/>
            <person name="Zhou H."/>
            <person name="Xie M."/>
            <person name="Yu Q."/>
            <person name="Liu Y."/>
            <person name="Xiang H."/>
            <person name="Wang N."/>
            <person name="Wu K."/>
            <person name="Yang C."/>
            <person name="Zhou Q."/>
            <person name="Liao X."/>
            <person name="Yang L."/>
            <person name="Hu Q."/>
            <person name="Zhang J."/>
            <person name="Meng L."/>
            <person name="Jin L."/>
            <person name="Tian Y."/>
            <person name="Lian J."/>
            <person name="Yang J."/>
            <person name="Miao G."/>
            <person name="Liu S."/>
            <person name="Liang Z."/>
            <person name="Yan F."/>
            <person name="Li Y."/>
            <person name="Sun B."/>
            <person name="Zhang H."/>
            <person name="Zhang J."/>
            <person name="Zhu Y."/>
            <person name="Du M."/>
            <person name="Zhao Y."/>
            <person name="Schartl M."/>
            <person name="Tang Q."/>
            <person name="Wang J."/>
        </authorList>
    </citation>
    <scope>NUCLEOTIDE SEQUENCE</scope>
</reference>
<dbReference type="OrthoDB" id="10261837at2759"/>
<dbReference type="SMART" id="SM00233">
    <property type="entry name" value="PH"/>
    <property type="match status" value="1"/>
</dbReference>
<dbReference type="GO" id="GO:0042147">
    <property type="term" value="P:retrograde transport, endosome to Golgi"/>
    <property type="evidence" value="ECO:0007669"/>
    <property type="project" value="UniProtKB-UniRule"/>
</dbReference>
<reference evidence="3" key="2">
    <citation type="submission" date="2025-08" db="UniProtKB">
        <authorList>
            <consortium name="Ensembl"/>
        </authorList>
    </citation>
    <scope>IDENTIFICATION</scope>
</reference>
<protein>
    <recommendedName>
        <fullName evidence="1">Sesquipedalian</fullName>
        <shortName evidence="1">Ses</shortName>
    </recommendedName>
    <alternativeName>
        <fullName evidence="1">PH domain-containing endocytic trafficking adaptor</fullName>
    </alternativeName>
</protein>
<keyword evidence="1" id="KW-0967">Endosome</keyword>
<keyword evidence="1" id="KW-0597">Phosphoprotein</keyword>
<name>A0A3P8X3N1_CYNSE</name>
<dbReference type="PROSITE" id="PS50003">
    <property type="entry name" value="PH_DOMAIN"/>
    <property type="match status" value="1"/>
</dbReference>
<dbReference type="AlphaFoldDB" id="A0A3P8X3N1"/>
<dbReference type="GO" id="GO:0001881">
    <property type="term" value="P:receptor recycling"/>
    <property type="evidence" value="ECO:0007669"/>
    <property type="project" value="UniProtKB-UniRule"/>
</dbReference>
<keyword evidence="4" id="KW-1185">Reference proteome</keyword>
<evidence type="ECO:0000259" key="2">
    <source>
        <dbReference type="PROSITE" id="PS50003"/>
    </source>
</evidence>
<dbReference type="SUPFAM" id="SSF50729">
    <property type="entry name" value="PH domain-like"/>
    <property type="match status" value="1"/>
</dbReference>
<keyword evidence="1" id="KW-0968">Cytoplasmic vesicle</keyword>
<dbReference type="OMA" id="EGCTVQM"/>
<comment type="function">
    <text evidence="1">Plays a role in endocytic trafficking. Required for receptor recycling from endosomes, both to the trans-Golgi network and the plasma membrane.</text>
</comment>